<dbReference type="EMBL" id="CAJVSB020000537">
    <property type="protein sequence ID" value="CAH2056737.1"/>
    <property type="molecule type" value="Genomic_DNA"/>
</dbReference>
<evidence type="ECO:0000313" key="2">
    <source>
        <dbReference type="EMBL" id="CAH2056737.1"/>
    </source>
</evidence>
<dbReference type="SUPFAM" id="SSF50386">
    <property type="entry name" value="STI-like"/>
    <property type="match status" value="1"/>
</dbReference>
<gene>
    <name evidence="2" type="ORF">TAV2_LOCUS11952</name>
</gene>
<dbReference type="SMART" id="SM00452">
    <property type="entry name" value="STI"/>
    <property type="match status" value="1"/>
</dbReference>
<dbReference type="Proteomes" id="UP000836841">
    <property type="component" value="Unassembled WGS sequence"/>
</dbReference>
<keyword evidence="1" id="KW-1133">Transmembrane helix</keyword>
<protein>
    <submittedName>
        <fullName evidence="2">Uncharacterized protein</fullName>
    </submittedName>
</protein>
<organism evidence="2 3">
    <name type="scientific">Thlaspi arvense</name>
    <name type="common">Field penny-cress</name>
    <dbReference type="NCBI Taxonomy" id="13288"/>
    <lineage>
        <taxon>Eukaryota</taxon>
        <taxon>Viridiplantae</taxon>
        <taxon>Streptophyta</taxon>
        <taxon>Embryophyta</taxon>
        <taxon>Tracheophyta</taxon>
        <taxon>Spermatophyta</taxon>
        <taxon>Magnoliopsida</taxon>
        <taxon>eudicotyledons</taxon>
        <taxon>Gunneridae</taxon>
        <taxon>Pentapetalae</taxon>
        <taxon>rosids</taxon>
        <taxon>malvids</taxon>
        <taxon>Brassicales</taxon>
        <taxon>Brassicaceae</taxon>
        <taxon>Thlaspideae</taxon>
        <taxon>Thlaspi</taxon>
    </lineage>
</organism>
<reference evidence="2 3" key="1">
    <citation type="submission" date="2022-03" db="EMBL/GenBank/DDBJ databases">
        <authorList>
            <person name="Nunn A."/>
            <person name="Chopra R."/>
            <person name="Nunn A."/>
            <person name="Contreras Garrido A."/>
        </authorList>
    </citation>
    <scope>NUCLEOTIDE SEQUENCE [LARGE SCALE GENOMIC DNA]</scope>
</reference>
<dbReference type="PRINTS" id="PR00291">
    <property type="entry name" value="KUNITZINHBTR"/>
</dbReference>
<accession>A0AAU9S097</accession>
<dbReference type="PANTHER" id="PTHR33107:SF5">
    <property type="entry name" value="KUNITZ TRYPSIN INHIBITOR 5"/>
    <property type="match status" value="1"/>
</dbReference>
<evidence type="ECO:0000313" key="3">
    <source>
        <dbReference type="Proteomes" id="UP000836841"/>
    </source>
</evidence>
<sequence length="249" mass="27858">MFMIIKTKGIKLVIHNNGPPSHSINWDESINRRKVLLPYSHNKMKTTTLVGVLSLCFLFSAIIAKPLFAITGKDDEGEPVLDIKGEEVRTDSSYYMVSIIWGPGGGGVSMANVSGCPLDVIQLSSDRDYGKPVRLTPLIETTGDVVRQSTNLNIKFSTSTPCNDSTVWRVNQYDDSTKQYFISTGGVEGNLWPETIFSRFKIIKINFFNKLVYCPWMCAVCKDIGYEFLVQPPSSFNELHSAVACLNYY</sequence>
<proteinExistence type="predicted"/>
<comment type="caution">
    <text evidence="2">The sequence shown here is derived from an EMBL/GenBank/DDBJ whole genome shotgun (WGS) entry which is preliminary data.</text>
</comment>
<keyword evidence="3" id="KW-1185">Reference proteome</keyword>
<dbReference type="InterPro" id="IPR002160">
    <property type="entry name" value="Prot_inh_Kunz-lg"/>
</dbReference>
<dbReference type="Pfam" id="PF00197">
    <property type="entry name" value="Kunitz_legume"/>
    <property type="match status" value="1"/>
</dbReference>
<dbReference type="AlphaFoldDB" id="A0AAU9S097"/>
<keyword evidence="1" id="KW-0812">Transmembrane</keyword>
<dbReference type="PANTHER" id="PTHR33107">
    <property type="entry name" value="KUNITZ TRYPSIN INHIBITOR 2"/>
    <property type="match status" value="1"/>
</dbReference>
<dbReference type="Gene3D" id="2.80.10.50">
    <property type="match status" value="1"/>
</dbReference>
<keyword evidence="1" id="KW-0472">Membrane</keyword>
<feature type="transmembrane region" description="Helical" evidence="1">
    <location>
        <begin position="49"/>
        <end position="68"/>
    </location>
</feature>
<dbReference type="GO" id="GO:0004866">
    <property type="term" value="F:endopeptidase inhibitor activity"/>
    <property type="evidence" value="ECO:0007669"/>
    <property type="project" value="InterPro"/>
</dbReference>
<dbReference type="InterPro" id="IPR011065">
    <property type="entry name" value="Kunitz_inhibitor_STI-like_sf"/>
</dbReference>
<name>A0AAU9S097_THLAR</name>
<evidence type="ECO:0000256" key="1">
    <source>
        <dbReference type="SAM" id="Phobius"/>
    </source>
</evidence>